<dbReference type="Pfam" id="PF11951">
    <property type="entry name" value="Fungal_trans_2"/>
    <property type="match status" value="1"/>
</dbReference>
<dbReference type="InterPro" id="IPR053157">
    <property type="entry name" value="Sterol_Uptake_Regulator"/>
</dbReference>
<evidence type="ECO:0000256" key="2">
    <source>
        <dbReference type="SAM" id="MobiDB-lite"/>
    </source>
</evidence>
<dbReference type="InterPro" id="IPR036864">
    <property type="entry name" value="Zn2-C6_fun-type_DNA-bd_sf"/>
</dbReference>
<feature type="compositionally biased region" description="Low complexity" evidence="2">
    <location>
        <begin position="94"/>
        <end position="103"/>
    </location>
</feature>
<feature type="compositionally biased region" description="Basic residues" evidence="2">
    <location>
        <begin position="13"/>
        <end position="22"/>
    </location>
</feature>
<keyword evidence="1" id="KW-0539">Nucleus</keyword>
<proteinExistence type="predicted"/>
<comment type="caution">
    <text evidence="4">The sequence shown here is derived from an EMBL/GenBank/DDBJ whole genome shotgun (WGS) entry which is preliminary data.</text>
</comment>
<accession>A0A166U8I1</accession>
<evidence type="ECO:0000313" key="4">
    <source>
        <dbReference type="EMBL" id="KZL73090.1"/>
    </source>
</evidence>
<dbReference type="CDD" id="cd00067">
    <property type="entry name" value="GAL4"/>
    <property type="match status" value="1"/>
</dbReference>
<evidence type="ECO:0000259" key="3">
    <source>
        <dbReference type="PROSITE" id="PS50048"/>
    </source>
</evidence>
<dbReference type="Gene3D" id="4.10.240.10">
    <property type="entry name" value="Zn(2)-C6 fungal-type DNA-binding domain"/>
    <property type="match status" value="1"/>
</dbReference>
<gene>
    <name evidence="4" type="ORF">CT0861_01856</name>
</gene>
<dbReference type="InterPro" id="IPR001138">
    <property type="entry name" value="Zn2Cys6_DnaBD"/>
</dbReference>
<dbReference type="GO" id="GO:0001228">
    <property type="term" value="F:DNA-binding transcription activator activity, RNA polymerase II-specific"/>
    <property type="evidence" value="ECO:0007669"/>
    <property type="project" value="TreeGrafter"/>
</dbReference>
<dbReference type="STRING" id="708197.A0A166U8I1"/>
<dbReference type="GO" id="GO:0008270">
    <property type="term" value="F:zinc ion binding"/>
    <property type="evidence" value="ECO:0007669"/>
    <property type="project" value="InterPro"/>
</dbReference>
<feature type="region of interest" description="Disordered" evidence="2">
    <location>
        <begin position="66"/>
        <end position="103"/>
    </location>
</feature>
<name>A0A166U8I1_9PEZI</name>
<dbReference type="PROSITE" id="PS00463">
    <property type="entry name" value="ZN2_CY6_FUNGAL_1"/>
    <property type="match status" value="1"/>
</dbReference>
<evidence type="ECO:0000256" key="1">
    <source>
        <dbReference type="ARBA" id="ARBA00023242"/>
    </source>
</evidence>
<organism evidence="4 5">
    <name type="scientific">Colletotrichum tofieldiae</name>
    <dbReference type="NCBI Taxonomy" id="708197"/>
    <lineage>
        <taxon>Eukaryota</taxon>
        <taxon>Fungi</taxon>
        <taxon>Dikarya</taxon>
        <taxon>Ascomycota</taxon>
        <taxon>Pezizomycotina</taxon>
        <taxon>Sordariomycetes</taxon>
        <taxon>Hypocreomycetidae</taxon>
        <taxon>Glomerellales</taxon>
        <taxon>Glomerellaceae</taxon>
        <taxon>Colletotrichum</taxon>
        <taxon>Colletotrichum spaethianum species complex</taxon>
    </lineage>
</organism>
<dbReference type="SMART" id="SM00066">
    <property type="entry name" value="GAL4"/>
    <property type="match status" value="1"/>
</dbReference>
<protein>
    <submittedName>
        <fullName evidence="4">Sterol uptake control protein 2</fullName>
    </submittedName>
</protein>
<dbReference type="PANTHER" id="PTHR47784">
    <property type="entry name" value="STEROL UPTAKE CONTROL PROTEIN 2"/>
    <property type="match status" value="1"/>
</dbReference>
<reference evidence="4 5" key="1">
    <citation type="submission" date="2015-06" db="EMBL/GenBank/DDBJ databases">
        <title>Survival trade-offs in plant roots during colonization by closely related pathogenic and mutualistic fungi.</title>
        <authorList>
            <person name="Hacquard S."/>
            <person name="Kracher B."/>
            <person name="Hiruma K."/>
            <person name="Weinman A."/>
            <person name="Muench P."/>
            <person name="Garrido Oter R."/>
            <person name="Ver Loren van Themaat E."/>
            <person name="Dallerey J.-F."/>
            <person name="Damm U."/>
            <person name="Henrissat B."/>
            <person name="Lespinet O."/>
            <person name="Thon M."/>
            <person name="Kemen E."/>
            <person name="McHardy A.C."/>
            <person name="Schulze-Lefert P."/>
            <person name="O'Connell R.J."/>
        </authorList>
    </citation>
    <scope>NUCLEOTIDE SEQUENCE [LARGE SCALE GENOMIC DNA]</scope>
    <source>
        <strain evidence="4 5">0861</strain>
    </source>
</reference>
<dbReference type="SUPFAM" id="SSF57701">
    <property type="entry name" value="Zn2/Cys6 DNA-binding domain"/>
    <property type="match status" value="1"/>
</dbReference>
<feature type="domain" description="Zn(2)-C6 fungal-type" evidence="3">
    <location>
        <begin position="25"/>
        <end position="55"/>
    </location>
</feature>
<dbReference type="PANTHER" id="PTHR47784:SF5">
    <property type="entry name" value="STEROL UPTAKE CONTROL PROTEIN 2"/>
    <property type="match status" value="1"/>
</dbReference>
<evidence type="ECO:0000313" key="5">
    <source>
        <dbReference type="Proteomes" id="UP000076552"/>
    </source>
</evidence>
<dbReference type="Pfam" id="PF00172">
    <property type="entry name" value="Zn_clus"/>
    <property type="match status" value="1"/>
</dbReference>
<dbReference type="EMBL" id="LFIV01000049">
    <property type="protein sequence ID" value="KZL73090.1"/>
    <property type="molecule type" value="Genomic_DNA"/>
</dbReference>
<dbReference type="InterPro" id="IPR021858">
    <property type="entry name" value="Fun_TF"/>
</dbReference>
<dbReference type="AlphaFoldDB" id="A0A166U8I1"/>
<dbReference type="PROSITE" id="PS50048">
    <property type="entry name" value="ZN2_CY6_FUNGAL_2"/>
    <property type="match status" value="1"/>
</dbReference>
<sequence>MDNPDTIPPGTAKKGRRPHKKSRTGCIDCRIRRVKCSEEKPACRSCIRRRVSCEYFSKSPGITGDFLKSRAAPDGSSGPSELSTDSHRNDEHQSSSLTSPSSTPFAKQALVSAGAYQSCVFDSAIDTSDMALLHHWTISTSLSIYKSSDVDALWQVVFPQIGFKHPFVLQGILSLSALHLAYKDSSNNSPYVKRATHHHKKALQGFQQAVSHVTDDNSNALFAWSLLNAFYVFGILGQELRNDAEQVSSRFDRRDVVLGVEWIPMMRGVVAVLGPTSDYIRSGPLKPLMSLGNWDSINPDQTSSEPVDGYLCSTREAWQSSTDSEVYDEALWILRKCYLYMQQFNTVDLETLQQWCYNRGWAGPMAFIQFAPEAYFTLLHQRQPPALVLFAFFGAIFHEQNGLWFFEDLGRRIVCIIDELLGSYWTPWMEWPLERVRLNDSKGVRKAA</sequence>
<dbReference type="PRINTS" id="PR00755">
    <property type="entry name" value="AFLATOXINBRP"/>
</dbReference>
<dbReference type="Proteomes" id="UP000076552">
    <property type="component" value="Unassembled WGS sequence"/>
</dbReference>
<keyword evidence="5" id="KW-1185">Reference proteome</keyword>
<feature type="region of interest" description="Disordered" evidence="2">
    <location>
        <begin position="1"/>
        <end position="22"/>
    </location>
</feature>
<feature type="compositionally biased region" description="Basic and acidic residues" evidence="2">
    <location>
        <begin position="84"/>
        <end position="93"/>
    </location>
</feature>